<feature type="chain" id="PRO_5017980955" evidence="6">
    <location>
        <begin position="23"/>
        <end position="954"/>
    </location>
</feature>
<name>A0A3G9FXG1_9CAUL</name>
<dbReference type="InterPro" id="IPR011765">
    <property type="entry name" value="Pept_M16_N"/>
</dbReference>
<evidence type="ECO:0000256" key="1">
    <source>
        <dbReference type="ARBA" id="ARBA00007261"/>
    </source>
</evidence>
<organism evidence="9 10">
    <name type="scientific">Asticcacaulis excentricus</name>
    <dbReference type="NCBI Taxonomy" id="78587"/>
    <lineage>
        <taxon>Bacteria</taxon>
        <taxon>Pseudomonadati</taxon>
        <taxon>Pseudomonadota</taxon>
        <taxon>Alphaproteobacteria</taxon>
        <taxon>Caulobacterales</taxon>
        <taxon>Caulobacteraceae</taxon>
        <taxon>Asticcacaulis</taxon>
    </lineage>
</organism>
<dbReference type="GO" id="GO:0006508">
    <property type="term" value="P:proteolysis"/>
    <property type="evidence" value="ECO:0007669"/>
    <property type="project" value="UniProtKB-KW"/>
</dbReference>
<dbReference type="EMBL" id="AP018827">
    <property type="protein sequence ID" value="BBF79792.1"/>
    <property type="molecule type" value="Genomic_DNA"/>
</dbReference>
<dbReference type="InterPro" id="IPR011249">
    <property type="entry name" value="Metalloenz_LuxS/M16"/>
</dbReference>
<evidence type="ECO:0000256" key="4">
    <source>
        <dbReference type="ARBA" id="ARBA00022833"/>
    </source>
</evidence>
<feature type="signal peptide" evidence="6">
    <location>
        <begin position="1"/>
        <end position="22"/>
    </location>
</feature>
<proteinExistence type="inferred from homology"/>
<keyword evidence="5" id="KW-0482">Metalloprotease</keyword>
<keyword evidence="2" id="KW-0645">Protease</keyword>
<reference evidence="10" key="1">
    <citation type="journal article" date="2017" name="Biotechnol. Biofuels">
        <title>Evaluation of environmental bacterial communities as a factor affecting the growth of duckweed Lemna minor.</title>
        <authorList>
            <person name="Ishizawa H."/>
            <person name="Kuroda M."/>
            <person name="Morikawa M."/>
            <person name="Ike M."/>
        </authorList>
    </citation>
    <scope>NUCLEOTIDE SEQUENCE [LARGE SCALE GENOMIC DNA]</scope>
    <source>
        <strain evidence="10">M6</strain>
    </source>
</reference>
<evidence type="ECO:0000259" key="8">
    <source>
        <dbReference type="Pfam" id="PF05193"/>
    </source>
</evidence>
<dbReference type="InterPro" id="IPR007863">
    <property type="entry name" value="Peptidase_M16_C"/>
</dbReference>
<evidence type="ECO:0000256" key="2">
    <source>
        <dbReference type="ARBA" id="ARBA00022670"/>
    </source>
</evidence>
<dbReference type="Proteomes" id="UP000278756">
    <property type="component" value="Chromosome 1"/>
</dbReference>
<feature type="domain" description="Peptidase M16 N-terminal" evidence="7">
    <location>
        <begin position="59"/>
        <end position="197"/>
    </location>
</feature>
<evidence type="ECO:0000256" key="5">
    <source>
        <dbReference type="ARBA" id="ARBA00023049"/>
    </source>
</evidence>
<comment type="similarity">
    <text evidence="1">Belongs to the peptidase M16 family.</text>
</comment>
<keyword evidence="6" id="KW-0732">Signal</keyword>
<evidence type="ECO:0000256" key="6">
    <source>
        <dbReference type="SAM" id="SignalP"/>
    </source>
</evidence>
<dbReference type="Pfam" id="PF00675">
    <property type="entry name" value="Peptidase_M16"/>
    <property type="match status" value="1"/>
</dbReference>
<dbReference type="SUPFAM" id="SSF63411">
    <property type="entry name" value="LuxS/MPP-like metallohydrolase"/>
    <property type="match status" value="4"/>
</dbReference>
<dbReference type="GO" id="GO:0008237">
    <property type="term" value="F:metallopeptidase activity"/>
    <property type="evidence" value="ECO:0007669"/>
    <property type="project" value="UniProtKB-KW"/>
</dbReference>
<evidence type="ECO:0000256" key="3">
    <source>
        <dbReference type="ARBA" id="ARBA00022801"/>
    </source>
</evidence>
<accession>A0A3G9FXG1</accession>
<dbReference type="GO" id="GO:0046872">
    <property type="term" value="F:metal ion binding"/>
    <property type="evidence" value="ECO:0007669"/>
    <property type="project" value="InterPro"/>
</dbReference>
<keyword evidence="4" id="KW-0862">Zinc</keyword>
<feature type="domain" description="Peptidase M16 C-terminal" evidence="8">
    <location>
        <begin position="697"/>
        <end position="879"/>
    </location>
</feature>
<dbReference type="Gene3D" id="3.30.830.10">
    <property type="entry name" value="Metalloenzyme, LuxS/M16 peptidase-like"/>
    <property type="match status" value="4"/>
</dbReference>
<feature type="domain" description="Peptidase M16 C-terminal" evidence="8">
    <location>
        <begin position="221"/>
        <end position="397"/>
    </location>
</feature>
<evidence type="ECO:0000313" key="10">
    <source>
        <dbReference type="Proteomes" id="UP000278756"/>
    </source>
</evidence>
<dbReference type="Pfam" id="PF05193">
    <property type="entry name" value="Peptidase_M16_C"/>
    <property type="match status" value="2"/>
</dbReference>
<sequence>MTLKALALSVMLAVGLSGAAMAEPLKAGAPGAQFAHLYSDLPVDPQARFGRLSNGMTYVLYPNAAQPGKVVMRLRIGAGPLDEADEESGISYLITFMAFSGSTHYPDGDLFRQLERQGIQMGAGQQTLTEEGETSYQIALPRNDGATLDTGFNVMSDMAFGLTFPETADQRDRALVVTQLNNTDQPVQRRYDEWLRTAFAGQLLPERPQKGLRDIVLYTPREQVRRFYDTYYRPERATLIIVGDIDAAALEKRIEKTFGAWKARTPVPAVRDAGAYTPKGPRGTTYFEPGLPEIIDIAWLKPAETRFQNREAVRDMMREHLALAALDNRLERVAARPDSAFARAGLNRQSFQRTGESLSLMVMPKPGETQKALNEALTLARQVGEYGFSDAEFARAAADYEAGLRQRADSAATRSNEWIADMIAGSIDDRYVINSPAQDLQFYLDLKPELSREAVNSYMKALMQRDGPLISVSGPAPVAGLDASALEKTYAALEKAPVAAPASETAKVWAYADFGAPVAPVRTEQDAALGTTRLTYANGVKVTIKPSKLQAGSVMVSVRALGGLKRLSPKTPDAAFALNFYDIFQGGLKNMSASEIEESLAGMNFDLAYRLTEDAAVLMGQSTPHDFAREMQLLRAFYSDAAFDPAYLERLRHSMPAYYTFASTNPSGVMAMHLPRLVYDGDARLTPLSQADMLSLSNDRIAALIRNSLRDTPLEIVIVGDITPEQARPALDATFGVLPPLPARYTPAPDGGETARFPTASLYKTLYHQGSPEQALMMIAFPTTDRYSDPKTGLGLDLLAEVLSLRHYEAGRAETGTTYVPLARHVPSTGFKGFGYLSATVQLYPGAESSFYTGFLSLIDGLKSAPVTDDELLRGRQSLLRRMAEEDRNNGYWLAALSGIDTNAGQRDYVLKRQALLNNLTPADLQDLAKRYLDPAKALKTVVLPVPKGDSKAS</sequence>
<dbReference type="AlphaFoldDB" id="A0A3G9FXG1"/>
<dbReference type="PANTHER" id="PTHR43690">
    <property type="entry name" value="NARDILYSIN"/>
    <property type="match status" value="1"/>
</dbReference>
<evidence type="ECO:0000259" key="7">
    <source>
        <dbReference type="Pfam" id="PF00675"/>
    </source>
</evidence>
<keyword evidence="3" id="KW-0378">Hydrolase</keyword>
<evidence type="ECO:0000313" key="9">
    <source>
        <dbReference type="EMBL" id="BBF79792.1"/>
    </source>
</evidence>
<protein>
    <submittedName>
        <fullName evidence="9">Peptidase, M16 family</fullName>
    </submittedName>
</protein>
<dbReference type="InterPro" id="IPR050626">
    <property type="entry name" value="Peptidase_M16"/>
</dbReference>
<reference evidence="10" key="2">
    <citation type="journal article" date="2017" name="Plant Physiol. Biochem.">
        <title>Differential oxidative and antioxidative response of duckweed Lemna minor toward plant growth promoting/inhibiting bacteria.</title>
        <authorList>
            <person name="Ishizawa H."/>
            <person name="Kuroda M."/>
            <person name="Morikawa M."/>
            <person name="Ike M."/>
        </authorList>
    </citation>
    <scope>NUCLEOTIDE SEQUENCE [LARGE SCALE GENOMIC DNA]</scope>
    <source>
        <strain evidence="10">M6</strain>
    </source>
</reference>
<dbReference type="RefSeq" id="WP_126419836.1">
    <property type="nucleotide sequence ID" value="NZ_AP018827.1"/>
</dbReference>
<gene>
    <name evidence="9" type="ORF">EM6_0364</name>
</gene>
<dbReference type="OrthoDB" id="9811314at2"/>
<dbReference type="PANTHER" id="PTHR43690:SF17">
    <property type="entry name" value="PROTEIN YHJJ"/>
    <property type="match status" value="1"/>
</dbReference>